<feature type="compositionally biased region" description="Pro residues" evidence="1">
    <location>
        <begin position="38"/>
        <end position="50"/>
    </location>
</feature>
<name>A0AAN9V9Y2_9ORTH</name>
<dbReference type="AlphaFoldDB" id="A0AAN9V9Y2"/>
<dbReference type="EMBL" id="JAZDUA010000565">
    <property type="protein sequence ID" value="KAK7791051.1"/>
    <property type="molecule type" value="Genomic_DNA"/>
</dbReference>
<feature type="region of interest" description="Disordered" evidence="1">
    <location>
        <begin position="19"/>
        <end position="50"/>
    </location>
</feature>
<sequence length="158" mass="17408">MHFALRPRAAAAHVAAAAAAAGAGGAPRHSAPPEDSRQPPPPPPPPAPPPRAAMLRRVAHAAALCRRALLLAVEMIWDGTNKNQDFDVMIPAKDYHLLSSTSNAVHPSVPCSSLQAHDLSEEKESFQSHIRYLFSSFLFELMFFYIRVLRYVCQCVWR</sequence>
<reference evidence="2 3" key="1">
    <citation type="submission" date="2024-03" db="EMBL/GenBank/DDBJ databases">
        <title>The genome assembly and annotation of the cricket Gryllus longicercus Weissman &amp; Gray.</title>
        <authorList>
            <person name="Szrajer S."/>
            <person name="Gray D."/>
            <person name="Ylla G."/>
        </authorList>
    </citation>
    <scope>NUCLEOTIDE SEQUENCE [LARGE SCALE GENOMIC DNA]</scope>
    <source>
        <strain evidence="2">DAG 2021-001</strain>
        <tissue evidence="2">Whole body minus gut</tissue>
    </source>
</reference>
<protein>
    <submittedName>
        <fullName evidence="2">Uncharacterized protein</fullName>
    </submittedName>
</protein>
<evidence type="ECO:0000313" key="2">
    <source>
        <dbReference type="EMBL" id="KAK7791051.1"/>
    </source>
</evidence>
<comment type="caution">
    <text evidence="2">The sequence shown here is derived from an EMBL/GenBank/DDBJ whole genome shotgun (WGS) entry which is preliminary data.</text>
</comment>
<evidence type="ECO:0000313" key="3">
    <source>
        <dbReference type="Proteomes" id="UP001378592"/>
    </source>
</evidence>
<feature type="compositionally biased region" description="Low complexity" evidence="1">
    <location>
        <begin position="19"/>
        <end position="29"/>
    </location>
</feature>
<proteinExistence type="predicted"/>
<keyword evidence="3" id="KW-1185">Reference proteome</keyword>
<accession>A0AAN9V9Y2</accession>
<evidence type="ECO:0000256" key="1">
    <source>
        <dbReference type="SAM" id="MobiDB-lite"/>
    </source>
</evidence>
<organism evidence="2 3">
    <name type="scientific">Gryllus longicercus</name>
    <dbReference type="NCBI Taxonomy" id="2509291"/>
    <lineage>
        <taxon>Eukaryota</taxon>
        <taxon>Metazoa</taxon>
        <taxon>Ecdysozoa</taxon>
        <taxon>Arthropoda</taxon>
        <taxon>Hexapoda</taxon>
        <taxon>Insecta</taxon>
        <taxon>Pterygota</taxon>
        <taxon>Neoptera</taxon>
        <taxon>Polyneoptera</taxon>
        <taxon>Orthoptera</taxon>
        <taxon>Ensifera</taxon>
        <taxon>Gryllidea</taxon>
        <taxon>Grylloidea</taxon>
        <taxon>Gryllidae</taxon>
        <taxon>Gryllinae</taxon>
        <taxon>Gryllus</taxon>
    </lineage>
</organism>
<dbReference type="SUPFAM" id="SSF101447">
    <property type="entry name" value="Formin homology 2 domain (FH2 domain)"/>
    <property type="match status" value="1"/>
</dbReference>
<dbReference type="Proteomes" id="UP001378592">
    <property type="component" value="Unassembled WGS sequence"/>
</dbReference>
<gene>
    <name evidence="2" type="ORF">R5R35_007143</name>
</gene>